<dbReference type="SUPFAM" id="SSF47413">
    <property type="entry name" value="lambda repressor-like DNA-binding domains"/>
    <property type="match status" value="1"/>
</dbReference>
<dbReference type="GO" id="GO:0005829">
    <property type="term" value="C:cytosol"/>
    <property type="evidence" value="ECO:0007669"/>
    <property type="project" value="TreeGrafter"/>
</dbReference>
<proteinExistence type="predicted"/>
<dbReference type="AlphaFoldDB" id="A0A934K0K6"/>
<evidence type="ECO:0000259" key="2">
    <source>
        <dbReference type="PROSITE" id="PS50943"/>
    </source>
</evidence>
<gene>
    <name evidence="3" type="ORF">JF922_06005</name>
</gene>
<dbReference type="Gene3D" id="1.25.40.10">
    <property type="entry name" value="Tetratricopeptide repeat domain"/>
    <property type="match status" value="1"/>
</dbReference>
<comment type="caution">
    <text evidence="3">The sequence shown here is derived from an EMBL/GenBank/DDBJ whole genome shotgun (WGS) entry which is preliminary data.</text>
</comment>
<dbReference type="InterPro" id="IPR001387">
    <property type="entry name" value="Cro/C1-type_HTH"/>
</dbReference>
<dbReference type="InterPro" id="IPR010982">
    <property type="entry name" value="Lambda_DNA-bd_dom_sf"/>
</dbReference>
<dbReference type="InterPro" id="IPR050807">
    <property type="entry name" value="TransReg_Diox_bact_type"/>
</dbReference>
<feature type="domain" description="HTH cro/C1-type" evidence="2">
    <location>
        <begin position="10"/>
        <end position="63"/>
    </location>
</feature>
<dbReference type="Proteomes" id="UP000612893">
    <property type="component" value="Unassembled WGS sequence"/>
</dbReference>
<dbReference type="RefSeq" id="WP_338200003.1">
    <property type="nucleotide sequence ID" value="NZ_JAEKNR010000071.1"/>
</dbReference>
<evidence type="ECO:0000256" key="1">
    <source>
        <dbReference type="ARBA" id="ARBA00023125"/>
    </source>
</evidence>
<name>A0A934K0K6_9BACT</name>
<organism evidence="3 4">
    <name type="scientific">Candidatus Nephthysia bennettiae</name>
    <dbReference type="NCBI Taxonomy" id="3127016"/>
    <lineage>
        <taxon>Bacteria</taxon>
        <taxon>Bacillati</taxon>
        <taxon>Candidatus Dormiibacterota</taxon>
        <taxon>Candidatus Dormibacteria</taxon>
        <taxon>Candidatus Dormibacterales</taxon>
        <taxon>Candidatus Dormibacteraceae</taxon>
        <taxon>Candidatus Nephthysia</taxon>
    </lineage>
</organism>
<dbReference type="Gene3D" id="1.10.260.40">
    <property type="entry name" value="lambda repressor-like DNA-binding domains"/>
    <property type="match status" value="1"/>
</dbReference>
<dbReference type="EMBL" id="JAEKNR010000071">
    <property type="protein sequence ID" value="MBJ7597624.1"/>
    <property type="molecule type" value="Genomic_DNA"/>
</dbReference>
<dbReference type="SMART" id="SM00530">
    <property type="entry name" value="HTH_XRE"/>
    <property type="match status" value="1"/>
</dbReference>
<evidence type="ECO:0000313" key="4">
    <source>
        <dbReference type="Proteomes" id="UP000612893"/>
    </source>
</evidence>
<dbReference type="InterPro" id="IPR011990">
    <property type="entry name" value="TPR-like_helical_dom_sf"/>
</dbReference>
<protein>
    <submittedName>
        <fullName evidence="3">Helix-turn-helix domain-containing protein</fullName>
    </submittedName>
</protein>
<sequence>MGGETLGQRIRRARLERGLTLAQVAGEDFSRAFLNQVEMGRSQPSTRVLRVIATRLGQPLDQLMGGAELDRELAVERGRLSLARGNPRRALELLAGTLEERSPLGSDARLCAAQALIELGRDDEAGRLLNDEDRLLRARGDVHRLRRLQGVLAGRPVRLDAAGYERLAEQALREGRPELALEHVRTARILREASMAGGAAAC</sequence>
<reference evidence="3" key="1">
    <citation type="submission" date="2020-10" db="EMBL/GenBank/DDBJ databases">
        <title>Ca. Dormibacterota MAGs.</title>
        <authorList>
            <person name="Montgomery K."/>
        </authorList>
    </citation>
    <scope>NUCLEOTIDE SEQUENCE [LARGE SCALE GENOMIC DNA]</scope>
    <source>
        <strain evidence="3">SC8812_S17_10</strain>
    </source>
</reference>
<accession>A0A934K0K6</accession>
<dbReference type="Pfam" id="PF13560">
    <property type="entry name" value="HTH_31"/>
    <property type="match status" value="1"/>
</dbReference>
<dbReference type="PROSITE" id="PS50943">
    <property type="entry name" value="HTH_CROC1"/>
    <property type="match status" value="1"/>
</dbReference>
<dbReference type="PANTHER" id="PTHR46797">
    <property type="entry name" value="HTH-TYPE TRANSCRIPTIONAL REGULATOR"/>
    <property type="match status" value="1"/>
</dbReference>
<dbReference type="GO" id="GO:0003700">
    <property type="term" value="F:DNA-binding transcription factor activity"/>
    <property type="evidence" value="ECO:0007669"/>
    <property type="project" value="TreeGrafter"/>
</dbReference>
<dbReference type="GO" id="GO:0003677">
    <property type="term" value="F:DNA binding"/>
    <property type="evidence" value="ECO:0007669"/>
    <property type="project" value="UniProtKB-KW"/>
</dbReference>
<dbReference type="CDD" id="cd00093">
    <property type="entry name" value="HTH_XRE"/>
    <property type="match status" value="1"/>
</dbReference>
<evidence type="ECO:0000313" key="3">
    <source>
        <dbReference type="EMBL" id="MBJ7597624.1"/>
    </source>
</evidence>
<dbReference type="PANTHER" id="PTHR46797:SF1">
    <property type="entry name" value="METHYLPHOSPHONATE SYNTHASE"/>
    <property type="match status" value="1"/>
</dbReference>
<keyword evidence="4" id="KW-1185">Reference proteome</keyword>
<keyword evidence="1" id="KW-0238">DNA-binding</keyword>